<accession>A0A1G5RGS2</accession>
<organism evidence="1 2">
    <name type="scientific">Epibacterium ulvae</name>
    <dbReference type="NCBI Taxonomy" id="1156985"/>
    <lineage>
        <taxon>Bacteria</taxon>
        <taxon>Pseudomonadati</taxon>
        <taxon>Pseudomonadota</taxon>
        <taxon>Alphaproteobacteria</taxon>
        <taxon>Rhodobacterales</taxon>
        <taxon>Roseobacteraceae</taxon>
        <taxon>Epibacterium</taxon>
    </lineage>
</organism>
<keyword evidence="2" id="KW-1185">Reference proteome</keyword>
<protein>
    <submittedName>
        <fullName evidence="1">Uncharacterized protein</fullName>
    </submittedName>
</protein>
<evidence type="ECO:0000313" key="2">
    <source>
        <dbReference type="Proteomes" id="UP000198767"/>
    </source>
</evidence>
<name>A0A1G5RGS2_9RHOB</name>
<dbReference type="EMBL" id="FMWG01000017">
    <property type="protein sequence ID" value="SCZ73342.1"/>
    <property type="molecule type" value="Genomic_DNA"/>
</dbReference>
<dbReference type="AlphaFoldDB" id="A0A1G5RGS2"/>
<evidence type="ECO:0000313" key="1">
    <source>
        <dbReference type="EMBL" id="SCZ73342.1"/>
    </source>
</evidence>
<reference evidence="1 2" key="1">
    <citation type="submission" date="2016-10" db="EMBL/GenBank/DDBJ databases">
        <authorList>
            <person name="de Groot N.N."/>
        </authorList>
    </citation>
    <scope>NUCLEOTIDE SEQUENCE [LARGE SCALE GENOMIC DNA]</scope>
    <source>
        <strain evidence="1 2">U95</strain>
    </source>
</reference>
<dbReference type="SUPFAM" id="SSF53383">
    <property type="entry name" value="PLP-dependent transferases"/>
    <property type="match status" value="1"/>
</dbReference>
<dbReference type="RefSeq" id="WP_090221062.1">
    <property type="nucleotide sequence ID" value="NZ_FMWG01000017.1"/>
</dbReference>
<gene>
    <name evidence="1" type="ORF">SAMN04488118_1173</name>
</gene>
<sequence length="134" mass="14973">MSEQDRDPGNIFQPFSWKSLAWAALIESAVRAGETVLDIPSQYNSVYSVLAGQGIEAVKLAWQRAKRFVAELLNHPNRVSGIPENIRPHVNRANAKEALHVLDEVHAKWLQSVDTVLRNNPLGMKAGVKPWQVL</sequence>
<proteinExistence type="predicted"/>
<dbReference type="STRING" id="1156985.SAMN04488118_1173"/>
<dbReference type="Proteomes" id="UP000198767">
    <property type="component" value="Unassembled WGS sequence"/>
</dbReference>
<dbReference type="InterPro" id="IPR015424">
    <property type="entry name" value="PyrdxlP-dep_Trfase"/>
</dbReference>